<reference evidence="9" key="1">
    <citation type="submission" date="2015-09" db="EMBL/GenBank/DDBJ databases">
        <authorList>
            <consortium name="Pathogen Informatics"/>
        </authorList>
    </citation>
    <scope>NUCLEOTIDE SEQUENCE [LARGE SCALE GENOMIC DNA]</scope>
    <source>
        <strain evidence="9">Lake Konstanz</strain>
    </source>
</reference>
<dbReference type="AlphaFoldDB" id="A0A0S4JMD4"/>
<evidence type="ECO:0000256" key="2">
    <source>
        <dbReference type="ARBA" id="ARBA00022679"/>
    </source>
</evidence>
<keyword evidence="3" id="KW-0548">Nucleotidyltransferase</keyword>
<evidence type="ECO:0000256" key="5">
    <source>
        <dbReference type="RuleBase" id="RU362114"/>
    </source>
</evidence>
<organism evidence="8 9">
    <name type="scientific">Bodo saltans</name>
    <name type="common">Flagellated protozoan</name>
    <dbReference type="NCBI Taxonomy" id="75058"/>
    <lineage>
        <taxon>Eukaryota</taxon>
        <taxon>Discoba</taxon>
        <taxon>Euglenozoa</taxon>
        <taxon>Kinetoplastea</taxon>
        <taxon>Metakinetoplastina</taxon>
        <taxon>Eubodonida</taxon>
        <taxon>Bodonidae</taxon>
        <taxon>Bodo</taxon>
    </lineage>
</organism>
<proteinExistence type="predicted"/>
<name>A0A0S4JMD4_BODSA</name>
<accession>A0A0S4JMD4</accession>
<evidence type="ECO:0000256" key="6">
    <source>
        <dbReference type="SAM" id="MobiDB-lite"/>
    </source>
</evidence>
<feature type="domain" description="PARP catalytic" evidence="7">
    <location>
        <begin position="459"/>
        <end position="700"/>
    </location>
</feature>
<dbReference type="InterPro" id="IPR009060">
    <property type="entry name" value="UBA-like_sf"/>
</dbReference>
<keyword evidence="9" id="KW-1185">Reference proteome</keyword>
<dbReference type="Pfam" id="PF00644">
    <property type="entry name" value="PARP"/>
    <property type="match status" value="1"/>
</dbReference>
<dbReference type="InterPro" id="IPR012317">
    <property type="entry name" value="Poly(ADP-ribose)pol_cat_dom"/>
</dbReference>
<dbReference type="GO" id="GO:0003950">
    <property type="term" value="F:NAD+ poly-ADP-ribosyltransferase activity"/>
    <property type="evidence" value="ECO:0007669"/>
    <property type="project" value="UniProtKB-UniRule"/>
</dbReference>
<dbReference type="GO" id="GO:0016779">
    <property type="term" value="F:nucleotidyltransferase activity"/>
    <property type="evidence" value="ECO:0007669"/>
    <property type="project" value="UniProtKB-KW"/>
</dbReference>
<dbReference type="OMA" id="PCESTHC"/>
<evidence type="ECO:0000256" key="3">
    <source>
        <dbReference type="ARBA" id="ARBA00022695"/>
    </source>
</evidence>
<dbReference type="SUPFAM" id="SSF46934">
    <property type="entry name" value="UBA-like"/>
    <property type="match status" value="1"/>
</dbReference>
<dbReference type="InterPro" id="IPR051838">
    <property type="entry name" value="ARTD_PARP"/>
</dbReference>
<dbReference type="EMBL" id="CYKH01001904">
    <property type="protein sequence ID" value="CUG91299.1"/>
    <property type="molecule type" value="Genomic_DNA"/>
</dbReference>
<keyword evidence="2 5" id="KW-0808">Transferase</keyword>
<dbReference type="Gene3D" id="3.90.228.10">
    <property type="match status" value="1"/>
</dbReference>
<dbReference type="VEuPathDB" id="TriTrypDB:BSAL_31195"/>
<dbReference type="SUPFAM" id="SSF56399">
    <property type="entry name" value="ADP-ribosylation"/>
    <property type="match status" value="1"/>
</dbReference>
<gene>
    <name evidence="8" type="ORF">BSAL_31195</name>
</gene>
<dbReference type="EC" id="2.4.2.-" evidence="5"/>
<keyword evidence="1 5" id="KW-0328">Glycosyltransferase</keyword>
<dbReference type="PROSITE" id="PS51059">
    <property type="entry name" value="PARP_CATALYTIC"/>
    <property type="match status" value="1"/>
</dbReference>
<evidence type="ECO:0000313" key="8">
    <source>
        <dbReference type="EMBL" id="CUG91299.1"/>
    </source>
</evidence>
<dbReference type="Proteomes" id="UP000051952">
    <property type="component" value="Unassembled WGS sequence"/>
</dbReference>
<dbReference type="Pfam" id="PF00627">
    <property type="entry name" value="UBA"/>
    <property type="match status" value="1"/>
</dbReference>
<sequence>MPTVSKDDINAIKAFPEISNVEYDEPLLCFDINEDESYSVTIPDRYPNASAEYYGPGISGELSAGNIVAMVRELLHLRASGLRPQANNEEDSDEEGMHSQETTLETNDGDLMARQDSSGLACELESDLTKLRARHDVFHVTIRGYAGGMQFIEWQMHVRDLVTESVASAWGMSTAAPIDVLFKVSNHYLDGKHAPTVEMKQRGKHFPFGQQMSRILNAHLRQHWPRGFPTSETNPNIKPAAHDIQKRSRADVSFEKPTAAQNAVLLSLCEMGFKTDDARRAAMNSKNLDEAIEYITSPKALEPVISSQQVASAASVGALDSNIAGKAFSDPESTRYNPLTDPNKQCPMLPKGGLMCHVIDLLSKRTGSISKYCVLCDQPHVFASNMLRPAVCSREMCVYQFQELHIGSDSAESVATDAGVVDLLISIFRNAALSSRASAILLPFPSVAHPKDKRVLVLDPAKPNFDKVKEVLQHFPTTREVVRCNDLHDLKVQLEQKEPLVYPLLEWVIASNRSHLIQMDPSAQISAMGTPHQFLLLTAPPEKEAIFRERKAKHGTKFAFHGSRAENWHGILRNGLKNMSGTANQVNGSAHGSGVYFAPLASASFGYSAAGGGALPSKGGAVDGESFLGNNMMCIALCEIIDDGCIKDHGWCWTVTEEPNIMTRFFFAYSAGPSESASKAQTSDKSFMDDVQRAMKFYSL</sequence>
<evidence type="ECO:0000313" key="9">
    <source>
        <dbReference type="Proteomes" id="UP000051952"/>
    </source>
</evidence>
<dbReference type="Pfam" id="PF18084">
    <property type="entry name" value="ARTD15_N"/>
    <property type="match status" value="1"/>
</dbReference>
<feature type="region of interest" description="Disordered" evidence="6">
    <location>
        <begin position="82"/>
        <end position="108"/>
    </location>
</feature>
<dbReference type="PANTHER" id="PTHR21328">
    <property type="entry name" value="POLY ADP-RIBOSE POLYMERASE FAMILY, MEMBER PARP"/>
    <property type="match status" value="1"/>
</dbReference>
<dbReference type="OrthoDB" id="109543at2759"/>
<dbReference type="InterPro" id="IPR041400">
    <property type="entry name" value="PARP16_N"/>
</dbReference>
<evidence type="ECO:0000259" key="7">
    <source>
        <dbReference type="PROSITE" id="PS51059"/>
    </source>
</evidence>
<evidence type="ECO:0000256" key="1">
    <source>
        <dbReference type="ARBA" id="ARBA00022676"/>
    </source>
</evidence>
<evidence type="ECO:0000256" key="4">
    <source>
        <dbReference type="ARBA" id="ARBA00023027"/>
    </source>
</evidence>
<keyword evidence="4 5" id="KW-0520">NAD</keyword>
<protein>
    <recommendedName>
        <fullName evidence="5">Poly [ADP-ribose] polymerase</fullName>
        <shortName evidence="5">PARP</shortName>
        <ecNumber evidence="5">2.4.2.-</ecNumber>
    </recommendedName>
</protein>
<dbReference type="InterPro" id="IPR015940">
    <property type="entry name" value="UBA"/>
</dbReference>
<dbReference type="Gene3D" id="1.10.8.10">
    <property type="entry name" value="DNA helicase RuvA subunit, C-terminal domain"/>
    <property type="match status" value="1"/>
</dbReference>